<proteinExistence type="inferred from homology"/>
<dbReference type="PANTHER" id="PTHR48097:SF5">
    <property type="entry name" value="LOW SPECIFICITY L-THREONINE ALDOLASE"/>
    <property type="match status" value="1"/>
</dbReference>
<dbReference type="PANTHER" id="PTHR48097">
    <property type="entry name" value="L-THREONINE ALDOLASE-RELATED"/>
    <property type="match status" value="1"/>
</dbReference>
<dbReference type="InterPro" id="IPR001597">
    <property type="entry name" value="ArAA_b-elim_lyase/Thr_aldolase"/>
</dbReference>
<evidence type="ECO:0000256" key="1">
    <source>
        <dbReference type="ARBA" id="ARBA00001933"/>
    </source>
</evidence>
<dbReference type="InterPro" id="IPR015424">
    <property type="entry name" value="PyrdxlP-dep_Trfase"/>
</dbReference>
<dbReference type="Proteomes" id="UP000759273">
    <property type="component" value="Unassembled WGS sequence"/>
</dbReference>
<keyword evidence="3" id="KW-0663">Pyridoxal phosphate</keyword>
<evidence type="ECO:0000313" key="5">
    <source>
        <dbReference type="EMBL" id="MBS5333104.1"/>
    </source>
</evidence>
<evidence type="ECO:0000256" key="2">
    <source>
        <dbReference type="ARBA" id="ARBA00006966"/>
    </source>
</evidence>
<comment type="cofactor">
    <cofactor evidence="1">
        <name>pyridoxal 5'-phosphate</name>
        <dbReference type="ChEBI" id="CHEBI:597326"/>
    </cofactor>
</comment>
<comment type="similarity">
    <text evidence="2">Belongs to the threonine aldolase family.</text>
</comment>
<comment type="caution">
    <text evidence="5">The sequence shown here is derived from an EMBL/GenBank/DDBJ whole genome shotgun (WGS) entry which is preliminary data.</text>
</comment>
<dbReference type="EMBL" id="JAGZGG010000030">
    <property type="protein sequence ID" value="MBS5333104.1"/>
    <property type="molecule type" value="Genomic_DNA"/>
</dbReference>
<gene>
    <name evidence="5" type="ORF">KHY36_11330</name>
</gene>
<evidence type="ECO:0000256" key="3">
    <source>
        <dbReference type="ARBA" id="ARBA00022898"/>
    </source>
</evidence>
<sequence>MLRFECDYGEGAAPAVLDLLQQTNFDQTPGYGEDEYCAKAAAQIRSLCDAPDADVHFFVGATQANLTVIAAALKPWQGVLCADSGHIHVHETGAVEATGHKCLALPGKNGKITARQVRKAVEEHRANASHEHEVQPGMVYISNPTEVGTLYNKEELTELSAACYELGLYLFVDGARMAYGLTSPANDLSLQDYAALCDVFYLGGTKCGALFGEAVVITNDDLKPDFRYCIKQHGGMLAKGRLLGEQFLALLDGEDGGETSLYFTMARHANEQALHIRAAFEAKGCKVLHDSPTNQQFFALPDEWYAKLTERYAMTHMGKPDKHHTAVRICTSWATKDETVEQLIEDVNAL</sequence>
<evidence type="ECO:0000313" key="6">
    <source>
        <dbReference type="Proteomes" id="UP000759273"/>
    </source>
</evidence>
<reference evidence="5" key="1">
    <citation type="submission" date="2021-02" db="EMBL/GenBank/DDBJ databases">
        <title>Infant gut strain persistence is associated with maternal origin, phylogeny, and functional potential including surface adhesion and iron acquisition.</title>
        <authorList>
            <person name="Lou Y.C."/>
        </authorList>
    </citation>
    <scope>NUCLEOTIDE SEQUENCE</scope>
    <source>
        <strain evidence="5">L3_101_000M1_dasL3_101_000M1_concoct_87</strain>
    </source>
</reference>
<organism evidence="5 6">
    <name type="scientific">Subdoligranulum variabile</name>
    <dbReference type="NCBI Taxonomy" id="214851"/>
    <lineage>
        <taxon>Bacteria</taxon>
        <taxon>Bacillati</taxon>
        <taxon>Bacillota</taxon>
        <taxon>Clostridia</taxon>
        <taxon>Eubacteriales</taxon>
        <taxon>Oscillospiraceae</taxon>
        <taxon>Subdoligranulum</taxon>
    </lineage>
</organism>
<dbReference type="AlphaFoldDB" id="A0A943DHF2"/>
<protein>
    <submittedName>
        <fullName evidence="5">Aminotransferase class I/II-fold pyridoxal phosphate-dependent enzyme</fullName>
    </submittedName>
</protein>
<feature type="domain" description="Aromatic amino acid beta-eliminating lyase/threonine aldolase" evidence="4">
    <location>
        <begin position="24"/>
        <end position="297"/>
    </location>
</feature>
<keyword evidence="5" id="KW-0032">Aminotransferase</keyword>
<dbReference type="Gene3D" id="3.90.1150.10">
    <property type="entry name" value="Aspartate Aminotransferase, domain 1"/>
    <property type="match status" value="1"/>
</dbReference>
<dbReference type="GO" id="GO:0008483">
    <property type="term" value="F:transaminase activity"/>
    <property type="evidence" value="ECO:0007669"/>
    <property type="project" value="UniProtKB-KW"/>
</dbReference>
<evidence type="ECO:0000259" key="4">
    <source>
        <dbReference type="Pfam" id="PF01212"/>
    </source>
</evidence>
<dbReference type="SUPFAM" id="SSF53383">
    <property type="entry name" value="PLP-dependent transferases"/>
    <property type="match status" value="1"/>
</dbReference>
<dbReference type="GO" id="GO:0016829">
    <property type="term" value="F:lyase activity"/>
    <property type="evidence" value="ECO:0007669"/>
    <property type="project" value="InterPro"/>
</dbReference>
<keyword evidence="5" id="KW-0808">Transferase</keyword>
<dbReference type="Gene3D" id="3.40.640.10">
    <property type="entry name" value="Type I PLP-dependent aspartate aminotransferase-like (Major domain)"/>
    <property type="match status" value="1"/>
</dbReference>
<dbReference type="Pfam" id="PF01212">
    <property type="entry name" value="Beta_elim_lyase"/>
    <property type="match status" value="1"/>
</dbReference>
<accession>A0A943DHF2</accession>
<dbReference type="InterPro" id="IPR015421">
    <property type="entry name" value="PyrdxlP-dep_Trfase_major"/>
</dbReference>
<dbReference type="InterPro" id="IPR015422">
    <property type="entry name" value="PyrdxlP-dep_Trfase_small"/>
</dbReference>
<name>A0A943DHF2_9FIRM</name>
<dbReference type="GO" id="GO:0006520">
    <property type="term" value="P:amino acid metabolic process"/>
    <property type="evidence" value="ECO:0007669"/>
    <property type="project" value="InterPro"/>
</dbReference>